<keyword evidence="1" id="KW-0732">Signal</keyword>
<feature type="signal peptide" evidence="1">
    <location>
        <begin position="1"/>
        <end position="21"/>
    </location>
</feature>
<proteinExistence type="predicted"/>
<name>A0A2M3ZQ12_9DIPT</name>
<sequence length="211" mass="22146">MAPVVVAVMTIVIVTTPPAAATMIDRVEEAVAAAAEVVREATSAEAVGTVSDCRKPTTSLRSETGQIKRMTVVPLAVVAAAAAGVIWTTGRIDTIAHTTSASRFQCRPVMPVASWINPVAISSWEEAIVVAVADHRTVTDNRCPIDSIMAATEHKGFPAPLLPLFFTVNSLCVSSRLSGASGGIWQRNPATIDPRSTPGDDTFLLLAGKQL</sequence>
<evidence type="ECO:0000256" key="1">
    <source>
        <dbReference type="SAM" id="SignalP"/>
    </source>
</evidence>
<evidence type="ECO:0000313" key="2">
    <source>
        <dbReference type="EMBL" id="MBW30634.1"/>
    </source>
</evidence>
<feature type="chain" id="PRO_5014856721" evidence="1">
    <location>
        <begin position="22"/>
        <end position="211"/>
    </location>
</feature>
<accession>A0A2M3ZQ12</accession>
<protein>
    <submittedName>
        <fullName evidence="2">Putative secreted peptide</fullName>
    </submittedName>
</protein>
<dbReference type="EMBL" id="GGFM01009883">
    <property type="protein sequence ID" value="MBW30634.1"/>
    <property type="molecule type" value="Transcribed_RNA"/>
</dbReference>
<dbReference type="AlphaFoldDB" id="A0A2M3ZQ12"/>
<organism evidence="2">
    <name type="scientific">Anopheles braziliensis</name>
    <dbReference type="NCBI Taxonomy" id="58242"/>
    <lineage>
        <taxon>Eukaryota</taxon>
        <taxon>Metazoa</taxon>
        <taxon>Ecdysozoa</taxon>
        <taxon>Arthropoda</taxon>
        <taxon>Hexapoda</taxon>
        <taxon>Insecta</taxon>
        <taxon>Pterygota</taxon>
        <taxon>Neoptera</taxon>
        <taxon>Endopterygota</taxon>
        <taxon>Diptera</taxon>
        <taxon>Nematocera</taxon>
        <taxon>Culicoidea</taxon>
        <taxon>Culicidae</taxon>
        <taxon>Anophelinae</taxon>
        <taxon>Anopheles</taxon>
    </lineage>
</organism>
<reference evidence="2" key="1">
    <citation type="submission" date="2018-01" db="EMBL/GenBank/DDBJ databases">
        <title>An insight into the sialome of Amazonian anophelines.</title>
        <authorList>
            <person name="Ribeiro J.M."/>
            <person name="Scarpassa V."/>
            <person name="Calvo E."/>
        </authorList>
    </citation>
    <scope>NUCLEOTIDE SEQUENCE</scope>
    <source>
        <tissue evidence="2">Salivary glands</tissue>
    </source>
</reference>